<dbReference type="InterPro" id="IPR036318">
    <property type="entry name" value="FAD-bd_PCMH-like_sf"/>
</dbReference>
<gene>
    <name evidence="2" type="ORF">SDC9_210155</name>
</gene>
<organism evidence="2">
    <name type="scientific">bioreactor metagenome</name>
    <dbReference type="NCBI Taxonomy" id="1076179"/>
    <lineage>
        <taxon>unclassified sequences</taxon>
        <taxon>metagenomes</taxon>
        <taxon>ecological metagenomes</taxon>
    </lineage>
</organism>
<dbReference type="EMBL" id="VSSQ01140369">
    <property type="protein sequence ID" value="MPN62408.1"/>
    <property type="molecule type" value="Genomic_DNA"/>
</dbReference>
<name>A0A645JFC8_9ZZZZ</name>
<comment type="caution">
    <text evidence="2">The sequence shown here is derived from an EMBL/GenBank/DDBJ whole genome shotgun (WGS) entry which is preliminary data.</text>
</comment>
<dbReference type="GO" id="GO:0050660">
    <property type="term" value="F:flavin adenine dinucleotide binding"/>
    <property type="evidence" value="ECO:0007669"/>
    <property type="project" value="InterPro"/>
</dbReference>
<evidence type="ECO:0000259" key="1">
    <source>
        <dbReference type="SMART" id="SM01091"/>
    </source>
</evidence>
<dbReference type="Pfam" id="PF03471">
    <property type="entry name" value="CorC_HlyC"/>
    <property type="match status" value="1"/>
</dbReference>
<dbReference type="PANTHER" id="PTHR43099">
    <property type="entry name" value="UPF0053 PROTEIN YRKA"/>
    <property type="match status" value="1"/>
</dbReference>
<dbReference type="AlphaFoldDB" id="A0A645JFC8"/>
<accession>A0A645JFC8</accession>
<reference evidence="2" key="1">
    <citation type="submission" date="2019-08" db="EMBL/GenBank/DDBJ databases">
        <authorList>
            <person name="Kucharzyk K."/>
            <person name="Murdoch R.W."/>
            <person name="Higgins S."/>
            <person name="Loffler F."/>
        </authorList>
    </citation>
    <scope>NUCLEOTIDE SEQUENCE</scope>
</reference>
<dbReference type="InterPro" id="IPR005170">
    <property type="entry name" value="Transptr-assoc_dom"/>
</dbReference>
<dbReference type="PANTHER" id="PTHR43099:SF5">
    <property type="entry name" value="HLYC_CORC FAMILY TRANSPORTER"/>
    <property type="match status" value="1"/>
</dbReference>
<dbReference type="SUPFAM" id="SSF56176">
    <property type="entry name" value="FAD-binding/transporter-associated domain-like"/>
    <property type="match status" value="1"/>
</dbReference>
<dbReference type="InterPro" id="IPR051676">
    <property type="entry name" value="UPF0053_domain"/>
</dbReference>
<sequence>MSIDELNERFDLTLPEDDFETLGGFVFELFGRIPASQEKISYGGIDFIVQEIEGHKINRVKIVLKRA</sequence>
<dbReference type="SMART" id="SM01091">
    <property type="entry name" value="CorC_HlyC"/>
    <property type="match status" value="1"/>
</dbReference>
<dbReference type="Gene3D" id="3.30.465.10">
    <property type="match status" value="1"/>
</dbReference>
<protein>
    <recommendedName>
        <fullName evidence="1">Transporter-associated domain-containing protein</fullName>
    </recommendedName>
</protein>
<dbReference type="InterPro" id="IPR016169">
    <property type="entry name" value="FAD-bd_PCMH_sub2"/>
</dbReference>
<feature type="domain" description="Transporter-associated" evidence="1">
    <location>
        <begin position="1"/>
        <end position="66"/>
    </location>
</feature>
<proteinExistence type="predicted"/>
<evidence type="ECO:0000313" key="2">
    <source>
        <dbReference type="EMBL" id="MPN62408.1"/>
    </source>
</evidence>